<comment type="similarity">
    <text evidence="3">Belongs to the CoaE family.</text>
</comment>
<dbReference type="OrthoDB" id="9812943at2"/>
<evidence type="ECO:0000256" key="4">
    <source>
        <dbReference type="NCBIfam" id="TIGR00152"/>
    </source>
</evidence>
<dbReference type="NCBIfam" id="TIGR00152">
    <property type="entry name" value="dephospho-CoA kinase"/>
    <property type="match status" value="1"/>
</dbReference>
<keyword evidence="6" id="KW-1185">Reference proteome</keyword>
<keyword evidence="2 3" id="KW-0067">ATP-binding</keyword>
<dbReference type="UniPathway" id="UPA00241">
    <property type="reaction ID" value="UER00356"/>
</dbReference>
<keyword evidence="3 5" id="KW-0418">Kinase</keyword>
<dbReference type="GO" id="GO:0004140">
    <property type="term" value="F:dephospho-CoA kinase activity"/>
    <property type="evidence" value="ECO:0007669"/>
    <property type="project" value="UniProtKB-UniRule"/>
</dbReference>
<comment type="function">
    <text evidence="3">Catalyzes the phosphorylation of the 3'-hydroxyl group of dephosphocoenzyme A to form coenzyme A.</text>
</comment>
<dbReference type="Proteomes" id="UP000185469">
    <property type="component" value="Chromosome"/>
</dbReference>
<evidence type="ECO:0000256" key="2">
    <source>
        <dbReference type="ARBA" id="ARBA00022840"/>
    </source>
</evidence>
<feature type="binding site" evidence="3">
    <location>
        <begin position="11"/>
        <end position="16"/>
    </location>
    <ligand>
        <name>ATP</name>
        <dbReference type="ChEBI" id="CHEBI:30616"/>
    </ligand>
</feature>
<comment type="subcellular location">
    <subcellularLocation>
        <location evidence="3">Cytoplasm</location>
    </subcellularLocation>
</comment>
<dbReference type="Pfam" id="PF01121">
    <property type="entry name" value="CoaE"/>
    <property type="match status" value="1"/>
</dbReference>
<dbReference type="AlphaFoldDB" id="A0A1L7CYK7"/>
<dbReference type="Gene3D" id="3.40.50.300">
    <property type="entry name" value="P-loop containing nucleotide triphosphate hydrolases"/>
    <property type="match status" value="1"/>
</dbReference>
<dbReference type="CDD" id="cd02022">
    <property type="entry name" value="DPCK"/>
    <property type="match status" value="1"/>
</dbReference>
<accession>A0A1L7CYK7</accession>
<name>A0A1L7CYK7_9CORY</name>
<sequence>MLTVGLTGGMGSGKSSVSARLREHGARVVDADAIAREVVAPGEPALAELAEAFGADVIAADGTLDRALLARRAFADDASRRRLNAITHPRIAARTAELFALARPGEVLVHDMPLLIENGLAGDHDLVVVVHAPEEIRVRRLVESRGVDAADARRRIAAQIDDATRLAAADVVLDNSGTREELVEQVDRLWRGRLAPEAAKRA</sequence>
<keyword evidence="3" id="KW-0808">Transferase</keyword>
<dbReference type="InterPro" id="IPR001977">
    <property type="entry name" value="Depp_CoAkinase"/>
</dbReference>
<dbReference type="PANTHER" id="PTHR10695">
    <property type="entry name" value="DEPHOSPHO-COA KINASE-RELATED"/>
    <property type="match status" value="1"/>
</dbReference>
<comment type="pathway">
    <text evidence="3">Cofactor biosynthesis; coenzyme A biosynthesis; CoA from (R)-pantothenate: step 5/5.</text>
</comment>
<evidence type="ECO:0000313" key="6">
    <source>
        <dbReference type="Proteomes" id="UP000185469"/>
    </source>
</evidence>
<gene>
    <name evidence="3" type="primary">coaE</name>
    <name evidence="5" type="ORF">CSPHI_07255</name>
</gene>
<dbReference type="PANTHER" id="PTHR10695:SF46">
    <property type="entry name" value="BIFUNCTIONAL COENZYME A SYNTHASE-RELATED"/>
    <property type="match status" value="1"/>
</dbReference>
<dbReference type="RefSeq" id="WP_075692125.1">
    <property type="nucleotide sequence ID" value="NZ_CP009248.1"/>
</dbReference>
<dbReference type="GO" id="GO:0005524">
    <property type="term" value="F:ATP binding"/>
    <property type="evidence" value="ECO:0007669"/>
    <property type="project" value="UniProtKB-UniRule"/>
</dbReference>
<dbReference type="EC" id="2.7.1.24" evidence="3 4"/>
<keyword evidence="3" id="KW-0963">Cytoplasm</keyword>
<organism evidence="5 6">
    <name type="scientific">Corynebacterium sphenisci DSM 44792</name>
    <dbReference type="NCBI Taxonomy" id="1437874"/>
    <lineage>
        <taxon>Bacteria</taxon>
        <taxon>Bacillati</taxon>
        <taxon>Actinomycetota</taxon>
        <taxon>Actinomycetes</taxon>
        <taxon>Mycobacteriales</taxon>
        <taxon>Corynebacteriaceae</taxon>
        <taxon>Corynebacterium</taxon>
    </lineage>
</organism>
<evidence type="ECO:0000256" key="1">
    <source>
        <dbReference type="ARBA" id="ARBA00022741"/>
    </source>
</evidence>
<dbReference type="NCBIfam" id="NF002879">
    <property type="entry name" value="PRK03333.1"/>
    <property type="match status" value="1"/>
</dbReference>
<dbReference type="SUPFAM" id="SSF52540">
    <property type="entry name" value="P-loop containing nucleoside triphosphate hydrolases"/>
    <property type="match status" value="1"/>
</dbReference>
<reference evidence="5 6" key="1">
    <citation type="submission" date="2014-08" db="EMBL/GenBank/DDBJ databases">
        <title>Complete genome sequence of Corynebacterium sphenisci CECT 5990(T) (=DSM 44792(T)), isolated from healthy wild penguins.</title>
        <authorList>
            <person name="Ruckert C."/>
            <person name="Albersmeier A."/>
            <person name="Winkler A."/>
            <person name="Kalinowski J."/>
        </authorList>
    </citation>
    <scope>NUCLEOTIDE SEQUENCE [LARGE SCALE GENOMIC DNA]</scope>
    <source>
        <strain evidence="5 6">DSM 44792</strain>
    </source>
</reference>
<dbReference type="EMBL" id="CP009248">
    <property type="protein sequence ID" value="APT90873.1"/>
    <property type="molecule type" value="Genomic_DNA"/>
</dbReference>
<dbReference type="InterPro" id="IPR027417">
    <property type="entry name" value="P-loop_NTPase"/>
</dbReference>
<keyword evidence="3" id="KW-0173">Coenzyme A biosynthesis</keyword>
<dbReference type="GO" id="GO:0015937">
    <property type="term" value="P:coenzyme A biosynthetic process"/>
    <property type="evidence" value="ECO:0007669"/>
    <property type="project" value="UniProtKB-UniRule"/>
</dbReference>
<dbReference type="HAMAP" id="MF_00376">
    <property type="entry name" value="Dephospho_CoA_kinase"/>
    <property type="match status" value="1"/>
</dbReference>
<evidence type="ECO:0000256" key="3">
    <source>
        <dbReference type="HAMAP-Rule" id="MF_00376"/>
    </source>
</evidence>
<evidence type="ECO:0000313" key="5">
    <source>
        <dbReference type="EMBL" id="APT90873.1"/>
    </source>
</evidence>
<proteinExistence type="inferred from homology"/>
<keyword evidence="1 3" id="KW-0547">Nucleotide-binding</keyword>
<dbReference type="KEGG" id="csph:CSPHI_07255"/>
<dbReference type="GO" id="GO:0005737">
    <property type="term" value="C:cytoplasm"/>
    <property type="evidence" value="ECO:0007669"/>
    <property type="project" value="UniProtKB-SubCell"/>
</dbReference>
<protein>
    <recommendedName>
        <fullName evidence="3 4">Dephospho-CoA kinase</fullName>
        <ecNumber evidence="3 4">2.7.1.24</ecNumber>
    </recommendedName>
    <alternativeName>
        <fullName evidence="3">Dephosphocoenzyme A kinase</fullName>
    </alternativeName>
</protein>
<dbReference type="STRING" id="1437874.CSPHI_07255"/>
<dbReference type="PROSITE" id="PS51219">
    <property type="entry name" value="DPCK"/>
    <property type="match status" value="1"/>
</dbReference>
<comment type="catalytic activity">
    <reaction evidence="3">
        <text>3'-dephospho-CoA + ATP = ADP + CoA + H(+)</text>
        <dbReference type="Rhea" id="RHEA:18245"/>
        <dbReference type="ChEBI" id="CHEBI:15378"/>
        <dbReference type="ChEBI" id="CHEBI:30616"/>
        <dbReference type="ChEBI" id="CHEBI:57287"/>
        <dbReference type="ChEBI" id="CHEBI:57328"/>
        <dbReference type="ChEBI" id="CHEBI:456216"/>
        <dbReference type="EC" id="2.7.1.24"/>
    </reaction>
</comment>